<feature type="compositionally biased region" description="Low complexity" evidence="9">
    <location>
        <begin position="81"/>
        <end position="99"/>
    </location>
</feature>
<dbReference type="Proteomes" id="UP001491310">
    <property type="component" value="Unassembled WGS sequence"/>
</dbReference>
<dbReference type="Gene3D" id="3.10.390.10">
    <property type="entry name" value="SAND domain-like"/>
    <property type="match status" value="1"/>
</dbReference>
<keyword evidence="7" id="KW-0804">Transcription</keyword>
<name>A0ABR2YWC9_9CHLO</name>
<feature type="compositionally biased region" description="Low complexity" evidence="9">
    <location>
        <begin position="1299"/>
        <end position="1339"/>
    </location>
</feature>
<feature type="compositionally biased region" description="Acidic residues" evidence="9">
    <location>
        <begin position="308"/>
        <end position="321"/>
    </location>
</feature>
<keyword evidence="8" id="KW-0539">Nucleus</keyword>
<evidence type="ECO:0000259" key="10">
    <source>
        <dbReference type="PROSITE" id="PS50864"/>
    </source>
</evidence>
<dbReference type="Pfam" id="PF13771">
    <property type="entry name" value="zf-HC5HC2H"/>
    <property type="match status" value="1"/>
</dbReference>
<dbReference type="PROSITE" id="PS50864">
    <property type="entry name" value="SAND"/>
    <property type="match status" value="1"/>
</dbReference>
<evidence type="ECO:0000256" key="5">
    <source>
        <dbReference type="ARBA" id="ARBA00022833"/>
    </source>
</evidence>
<feature type="compositionally biased region" description="Basic residues" evidence="9">
    <location>
        <begin position="348"/>
        <end position="369"/>
    </location>
</feature>
<dbReference type="SUPFAM" id="SSF63763">
    <property type="entry name" value="SAND domain-like"/>
    <property type="match status" value="1"/>
</dbReference>
<sequence length="1660" mass="174749">MGSRSLKAETAQSRSEVVLRQGEELSSDDDELPRWNVGKRSGPRTILDSGGSGASGMGRGQMDRAASGGLAQRLPEPPPAARGTPAARGQPAARGPRPAQMRNSQQRDPDFPHHGSPLNTDQGAGRTPVSPPMAQAAAAAAAQSNASGLVHVPIICNGNRGRFLLERQSCMCHCKLCAQRAQRGNVPYHEMTPTEFERHSGMAASKKWKYTLRVDKPEAKSCTLGAYLDQLGVLEKSGRSGSGRFIQAAASAVAAAAANTGSIQPLQQPVPGPPEQDDPESTPEPESEPRQDNGPGYLADSVTPGMGEADDGYEDAQDDGDAAAAAAALIGAQRKAMAAAAQPEKERRPRGRPRGGRRGRGRGRGRSANRSRSITPERITPEPAYGGGENGRPGTPPELRAVDAVLNLSRDKWLKPSPAYNRRDRKPAIREGPQYQAVVPEGPPRPKPTGSEEDDPRSGTRGPTPEEMRAIAAGPEKDAADALPPDARTDNDNIANVNGKTVLLQRGQRARKRPVWLANTVDPHLAEANPMNRPNQRPFSALRYNGVESSELESQQYGSDTSGANNAAGGTVPHRRKRTADYYAGGYDAGGYAGPDEQLPVPKRVRTTGRESAAVRRPGASAAEASPSPRMEAGPEVLSWQLLEPQLLFILVNYQDYQFAGTLMLEARDQRDANQADLPAPALPGALMEVDESPPGGMWAEDEAQGLGASTAPSTITAPETEVEGGAAAEVAARAPAAPVPIAARQSPDEDGAEVQSQTEVLATAEADKKDEKVKGNPARRAAAAAEYQRLARSGAPPGTRCALCHKEQEAGEFGEVSLQRGLGLTPDAATNRGLGPLLLVKVSAIANAWVHSQCAVWSPEVYESSEGKLEQVGLAVRRGRMIKCRFCGHRGATLGCHIRSCRTSFHLPCARYNGSRLDGNGRVTCPLHVHLVESEPIIPVPEPEHYDDDTSDGGHRHGNDRNTPSEETHTIGDDVGGDAATGGREQSNGGNAGSRQRGASHDRSGRQRAAASTPEDEEDFSDVDEEEDDDDDQDAGASILASTASRPRLTARKGSPAAPVQAQRPARAMARAPGTARARYETLLADADDANREEFSRFGGTVGRSMFRPGRCTVCVEQRKGKCGTVSAPKRCLRRQANVLMLRTGRRPVGRPRRMDSTALGPAPGPPPVIPGRNFAVDLTAKPPRRVIGSGTAVSKADRLHASNAEMPNARGGAKSAQVESRAAPQAPRPAPDAASRTAQAQTVANATVSKAAERAQAAAVEDYDPWAGERSGPVELPEHLRQAVIEKFGYRGPGKTASADAPAAQRAPQPVQDPSRSAAQAKAAATGAASSSAAAAAVEDEWLTGKFQIAPPDPIRLPRPGVPRARSDTPDAAASGDAPAGRQAPQPQPSGVAAKAMGPASGQAMRREERIHASIAEMRDDGLEERPANIQKLASPRARPGETARDMPAAQRAPLPAPDAATFAAQARAVAVGAPMSRAEKAHAAVANFADEWRAIAAARAKAGRSPEKEPPARPAQPPRGLAPLPERVDRADRRPMVTTMPQRVNPRPTVTTLPARAGIPHAATLVTTNRPAFSGGAAARQPSGTPLPPPAVVAPQRSKSASPLAPSSTQKVAQASETHGPASDKQAAQDAAEVLGEEGTSPRTWHMTRSPSKAVVA</sequence>
<accession>A0ABR2YWC9</accession>
<comment type="caution">
    <text evidence="12">The sequence shown here is derived from an EMBL/GenBank/DDBJ whole genome shotgun (WGS) entry which is preliminary data.</text>
</comment>
<feature type="region of interest" description="Disordered" evidence="9">
    <location>
        <begin position="1149"/>
        <end position="1171"/>
    </location>
</feature>
<keyword evidence="5" id="KW-0862">Zinc</keyword>
<evidence type="ECO:0000313" key="12">
    <source>
        <dbReference type="EMBL" id="KAK9916085.1"/>
    </source>
</evidence>
<keyword evidence="3" id="KW-0677">Repeat</keyword>
<protein>
    <recommendedName>
        <fullName evidence="14">PHD-type domain-containing protein</fullName>
    </recommendedName>
</protein>
<evidence type="ECO:0000313" key="13">
    <source>
        <dbReference type="Proteomes" id="UP001491310"/>
    </source>
</evidence>
<gene>
    <name evidence="12" type="ORF">WJX75_008434</name>
</gene>
<proteinExistence type="predicted"/>
<dbReference type="InterPro" id="IPR000770">
    <property type="entry name" value="SAND_dom"/>
</dbReference>
<feature type="compositionally biased region" description="Acidic residues" evidence="9">
    <location>
        <begin position="1015"/>
        <end position="1035"/>
    </location>
</feature>
<evidence type="ECO:0000256" key="4">
    <source>
        <dbReference type="ARBA" id="ARBA00022771"/>
    </source>
</evidence>
<feature type="compositionally biased region" description="Polar residues" evidence="9">
    <location>
        <begin position="1644"/>
        <end position="1654"/>
    </location>
</feature>
<feature type="compositionally biased region" description="Basic and acidic residues" evidence="9">
    <location>
        <begin position="1529"/>
        <end position="1538"/>
    </location>
</feature>
<comment type="subcellular location">
    <subcellularLocation>
        <location evidence="1">Nucleus</location>
    </subcellularLocation>
</comment>
<feature type="domain" description="SAND" evidence="10">
    <location>
        <begin position="141"/>
        <end position="235"/>
    </location>
</feature>
<feature type="domain" description="PHD-type" evidence="11">
    <location>
        <begin position="799"/>
        <end position="930"/>
    </location>
</feature>
<feature type="compositionally biased region" description="Acidic residues" evidence="9">
    <location>
        <begin position="275"/>
        <end position="286"/>
    </location>
</feature>
<feature type="region of interest" description="Disordered" evidence="9">
    <location>
        <begin position="1188"/>
        <end position="1462"/>
    </location>
</feature>
<organism evidence="12 13">
    <name type="scientific">Coccomyxa subellipsoidea</name>
    <dbReference type="NCBI Taxonomy" id="248742"/>
    <lineage>
        <taxon>Eukaryota</taxon>
        <taxon>Viridiplantae</taxon>
        <taxon>Chlorophyta</taxon>
        <taxon>core chlorophytes</taxon>
        <taxon>Trebouxiophyceae</taxon>
        <taxon>Trebouxiophyceae incertae sedis</taxon>
        <taxon>Coccomyxaceae</taxon>
        <taxon>Coccomyxa</taxon>
    </lineage>
</organism>
<feature type="region of interest" description="Disordered" evidence="9">
    <location>
        <begin position="550"/>
        <end position="573"/>
    </location>
</feature>
<reference evidence="12 13" key="1">
    <citation type="journal article" date="2024" name="Nat. Commun.">
        <title>Phylogenomics reveals the evolutionary origins of lichenization in chlorophyte algae.</title>
        <authorList>
            <person name="Puginier C."/>
            <person name="Libourel C."/>
            <person name="Otte J."/>
            <person name="Skaloud P."/>
            <person name="Haon M."/>
            <person name="Grisel S."/>
            <person name="Petersen M."/>
            <person name="Berrin J.G."/>
            <person name="Delaux P.M."/>
            <person name="Dal Grande F."/>
            <person name="Keller J."/>
        </authorList>
    </citation>
    <scope>NUCLEOTIDE SEQUENCE [LARGE SCALE GENOMIC DNA]</scope>
    <source>
        <strain evidence="12 13">SAG 216-7</strain>
    </source>
</reference>
<feature type="region of interest" description="Disordered" evidence="9">
    <location>
        <begin position="335"/>
        <end position="511"/>
    </location>
</feature>
<feature type="region of interest" description="Disordered" evidence="9">
    <location>
        <begin position="937"/>
        <end position="1074"/>
    </location>
</feature>
<keyword evidence="6" id="KW-0805">Transcription regulation</keyword>
<keyword evidence="13" id="KW-1185">Reference proteome</keyword>
<feature type="compositionally biased region" description="Low complexity" evidence="9">
    <location>
        <begin position="1223"/>
        <end position="1261"/>
    </location>
</feature>
<feature type="compositionally biased region" description="Polar residues" evidence="9">
    <location>
        <begin position="1600"/>
        <end position="1620"/>
    </location>
</feature>
<feature type="region of interest" description="Disordered" evidence="9">
    <location>
        <begin position="607"/>
        <end position="632"/>
    </location>
</feature>
<dbReference type="InterPro" id="IPR001965">
    <property type="entry name" value="Znf_PHD"/>
</dbReference>
<evidence type="ECO:0008006" key="14">
    <source>
        <dbReference type="Google" id="ProtNLM"/>
    </source>
</evidence>
<dbReference type="InterPro" id="IPR034732">
    <property type="entry name" value="EPHD"/>
</dbReference>
<dbReference type="PROSITE" id="PS51805">
    <property type="entry name" value="EPHD"/>
    <property type="match status" value="1"/>
</dbReference>
<dbReference type="PANTHER" id="PTHR45888">
    <property type="entry name" value="HL01030P-RELATED"/>
    <property type="match status" value="1"/>
</dbReference>
<dbReference type="PANTHER" id="PTHR45888:SF5">
    <property type="entry name" value="D4, ISOFORM A"/>
    <property type="match status" value="1"/>
</dbReference>
<keyword evidence="4" id="KW-0863">Zinc-finger</keyword>
<feature type="region of interest" description="Disordered" evidence="9">
    <location>
        <begin position="1"/>
        <end position="138"/>
    </location>
</feature>
<evidence type="ECO:0000256" key="2">
    <source>
        <dbReference type="ARBA" id="ARBA00022723"/>
    </source>
</evidence>
<evidence type="ECO:0000256" key="6">
    <source>
        <dbReference type="ARBA" id="ARBA00023015"/>
    </source>
</evidence>
<feature type="compositionally biased region" description="Polar residues" evidence="9">
    <location>
        <begin position="552"/>
        <end position="565"/>
    </location>
</feature>
<feature type="compositionally biased region" description="Basic and acidic residues" evidence="9">
    <location>
        <begin position="953"/>
        <end position="973"/>
    </location>
</feature>
<feature type="compositionally biased region" description="Basic and acidic residues" evidence="9">
    <location>
        <begin position="1407"/>
        <end position="1429"/>
    </location>
</feature>
<evidence type="ECO:0000256" key="8">
    <source>
        <dbReference type="ARBA" id="ARBA00023242"/>
    </source>
</evidence>
<feature type="compositionally biased region" description="Low complexity" evidence="9">
    <location>
        <begin position="616"/>
        <end position="632"/>
    </location>
</feature>
<feature type="compositionally biased region" description="Gly residues" evidence="9">
    <location>
        <begin position="50"/>
        <end position="59"/>
    </location>
</feature>
<dbReference type="InterPro" id="IPR010919">
    <property type="entry name" value="SAND-like_dom_sf"/>
</dbReference>
<feature type="compositionally biased region" description="Low complexity" evidence="9">
    <location>
        <begin position="1057"/>
        <end position="1074"/>
    </location>
</feature>
<dbReference type="EMBL" id="JALJOT010000004">
    <property type="protein sequence ID" value="KAK9916085.1"/>
    <property type="molecule type" value="Genomic_DNA"/>
</dbReference>
<dbReference type="InterPro" id="IPR013083">
    <property type="entry name" value="Znf_RING/FYVE/PHD"/>
</dbReference>
<keyword evidence="2" id="KW-0479">Metal-binding</keyword>
<feature type="compositionally biased region" description="Basic and acidic residues" evidence="9">
    <location>
        <begin position="464"/>
        <end position="480"/>
    </location>
</feature>
<evidence type="ECO:0000256" key="7">
    <source>
        <dbReference type="ARBA" id="ARBA00023163"/>
    </source>
</evidence>
<evidence type="ECO:0000256" key="1">
    <source>
        <dbReference type="ARBA" id="ARBA00004123"/>
    </source>
</evidence>
<feature type="region of interest" description="Disordered" evidence="9">
    <location>
        <begin position="692"/>
        <end position="713"/>
    </location>
</feature>
<evidence type="ECO:0000259" key="11">
    <source>
        <dbReference type="PROSITE" id="PS51805"/>
    </source>
</evidence>
<dbReference type="Gene3D" id="3.30.40.10">
    <property type="entry name" value="Zinc/RING finger domain, C3HC4 (zinc finger)"/>
    <property type="match status" value="1"/>
</dbReference>
<feature type="compositionally biased region" description="Pro residues" evidence="9">
    <location>
        <begin position="1353"/>
        <end position="1363"/>
    </location>
</feature>
<feature type="region of interest" description="Disordered" evidence="9">
    <location>
        <begin position="260"/>
        <end position="321"/>
    </location>
</feature>
<dbReference type="SMART" id="SM00249">
    <property type="entry name" value="PHD"/>
    <property type="match status" value="1"/>
</dbReference>
<feature type="region of interest" description="Disordered" evidence="9">
    <location>
        <begin position="1502"/>
        <end position="1660"/>
    </location>
</feature>
<evidence type="ECO:0000256" key="9">
    <source>
        <dbReference type="SAM" id="MobiDB-lite"/>
    </source>
</evidence>
<feature type="compositionally biased region" description="Low complexity" evidence="9">
    <location>
        <begin position="1372"/>
        <end position="1387"/>
    </location>
</feature>
<evidence type="ECO:0000256" key="3">
    <source>
        <dbReference type="ARBA" id="ARBA00022737"/>
    </source>
</evidence>